<evidence type="ECO:0000313" key="7">
    <source>
        <dbReference type="Proteomes" id="UP000215999"/>
    </source>
</evidence>
<evidence type="ECO:0000256" key="1">
    <source>
        <dbReference type="ARBA" id="ARBA00009437"/>
    </source>
</evidence>
<proteinExistence type="inferred from homology"/>
<keyword evidence="3" id="KW-0238">DNA-binding</keyword>
<keyword evidence="2" id="KW-0805">Transcription regulation</keyword>
<dbReference type="Pfam" id="PF03466">
    <property type="entry name" value="LysR_substrate"/>
    <property type="match status" value="1"/>
</dbReference>
<evidence type="ECO:0000256" key="3">
    <source>
        <dbReference type="ARBA" id="ARBA00023125"/>
    </source>
</evidence>
<dbReference type="SUPFAM" id="SSF46785">
    <property type="entry name" value="Winged helix' DNA-binding domain"/>
    <property type="match status" value="1"/>
</dbReference>
<dbReference type="InterPro" id="IPR036390">
    <property type="entry name" value="WH_DNA-bd_sf"/>
</dbReference>
<evidence type="ECO:0000256" key="4">
    <source>
        <dbReference type="ARBA" id="ARBA00023163"/>
    </source>
</evidence>
<dbReference type="PROSITE" id="PS50931">
    <property type="entry name" value="HTH_LYSR"/>
    <property type="match status" value="1"/>
</dbReference>
<comment type="similarity">
    <text evidence="1">Belongs to the LysR transcriptional regulatory family.</text>
</comment>
<dbReference type="SUPFAM" id="SSF53850">
    <property type="entry name" value="Periplasmic binding protein-like II"/>
    <property type="match status" value="1"/>
</dbReference>
<evidence type="ECO:0000313" key="6">
    <source>
        <dbReference type="EMBL" id="OZS41801.1"/>
    </source>
</evidence>
<dbReference type="InterPro" id="IPR036388">
    <property type="entry name" value="WH-like_DNA-bd_sf"/>
</dbReference>
<dbReference type="InterPro" id="IPR000847">
    <property type="entry name" value="LysR_HTH_N"/>
</dbReference>
<keyword evidence="7" id="KW-1185">Reference proteome</keyword>
<comment type="caution">
    <text evidence="6">The sequence shown here is derived from an EMBL/GenBank/DDBJ whole genome shotgun (WGS) entry which is preliminary data.</text>
</comment>
<dbReference type="Gene3D" id="3.40.190.290">
    <property type="match status" value="1"/>
</dbReference>
<dbReference type="Pfam" id="PF00126">
    <property type="entry name" value="HTH_1"/>
    <property type="match status" value="1"/>
</dbReference>
<evidence type="ECO:0000256" key="2">
    <source>
        <dbReference type="ARBA" id="ARBA00023015"/>
    </source>
</evidence>
<dbReference type="EMBL" id="NOIF01000228">
    <property type="protein sequence ID" value="OZS41801.1"/>
    <property type="molecule type" value="Genomic_DNA"/>
</dbReference>
<dbReference type="Proteomes" id="UP000215999">
    <property type="component" value="Unassembled WGS sequence"/>
</dbReference>
<feature type="domain" description="HTH lysR-type" evidence="5">
    <location>
        <begin position="3"/>
        <end position="59"/>
    </location>
</feature>
<name>A0ABX4FSD3_9GAMM</name>
<sequence length="292" mass="32744">MLMTPERLHYLVLVTETGSFSAAGRKLGISASAVSQVIQNMEVDLNLKVFRRVSGQAPTLTDVGKSMYLQALEIIPRLEAIEKKALSFQSGIEDKITIAVHGFTMYPKQREGITALLKAFPDLSINLVDIEDHASTLMGQPSSPDIIIAPVQLRQSRGVESFILDRIQWRFVAAPAHPLAQVRSQLSVQDLLQYHQILPAISDFANEDLIESLRFSSNSINCSRFYQYRELLISGAGFGLYPEQLDPHLFENNILQTLALDFSDTDMTWDIEMKWTNAIGPAGTWFIEHMMS</sequence>
<dbReference type="PANTHER" id="PTHR30126:SF91">
    <property type="entry name" value="LYSR FAMILY TRANSCRIPTIONAL REGULATOR"/>
    <property type="match status" value="1"/>
</dbReference>
<dbReference type="PANTHER" id="PTHR30126">
    <property type="entry name" value="HTH-TYPE TRANSCRIPTIONAL REGULATOR"/>
    <property type="match status" value="1"/>
</dbReference>
<evidence type="ECO:0000259" key="5">
    <source>
        <dbReference type="PROSITE" id="PS50931"/>
    </source>
</evidence>
<gene>
    <name evidence="6" type="ORF">ASV53_21770</name>
</gene>
<dbReference type="Gene3D" id="1.10.10.10">
    <property type="entry name" value="Winged helix-like DNA-binding domain superfamily/Winged helix DNA-binding domain"/>
    <property type="match status" value="1"/>
</dbReference>
<protein>
    <submittedName>
        <fullName evidence="6">LysR family transcriptional regulator</fullName>
    </submittedName>
</protein>
<organism evidence="6 7">
    <name type="scientific">Photobacterium sanguinicancri</name>
    <dbReference type="NCBI Taxonomy" id="875932"/>
    <lineage>
        <taxon>Bacteria</taxon>
        <taxon>Pseudomonadati</taxon>
        <taxon>Pseudomonadota</taxon>
        <taxon>Gammaproteobacteria</taxon>
        <taxon>Vibrionales</taxon>
        <taxon>Vibrionaceae</taxon>
        <taxon>Photobacterium</taxon>
    </lineage>
</organism>
<reference evidence="6 7" key="1">
    <citation type="journal article" date="2016" name="Antonie Van Leeuwenhoek">
        <title>Photobacterium sanguinicancri sp. nov. isolated from marine animals.</title>
        <authorList>
            <person name="Gomez-Gil B."/>
            <person name="Roque A."/>
            <person name="Rotllant G."/>
            <person name="Romalde J.L."/>
            <person name="Doce A."/>
            <person name="Eggermont M."/>
            <person name="Defoirdt T."/>
        </authorList>
    </citation>
    <scope>NUCLEOTIDE SEQUENCE [LARGE SCALE GENOMIC DNA]</scope>
    <source>
        <strain evidence="6 7">CAIM 1827</strain>
    </source>
</reference>
<keyword evidence="4" id="KW-0804">Transcription</keyword>
<dbReference type="InterPro" id="IPR005119">
    <property type="entry name" value="LysR_subst-bd"/>
</dbReference>
<accession>A0ABX4FSD3</accession>